<sequence>MSVTLYRKLRKSTPWIDVLTTRRRGSKVLPLTDEELLRLCRFVDDEGNVVYDLTEQYRRYKRRTKNKLDKD</sequence>
<dbReference type="AlphaFoldDB" id="A0A1V3J5G6"/>
<dbReference type="EMBL" id="MLHL01000007">
    <property type="protein sequence ID" value="OOF50434.1"/>
    <property type="molecule type" value="Genomic_DNA"/>
</dbReference>
<reference evidence="1 2" key="1">
    <citation type="submission" date="2016-10" db="EMBL/GenBank/DDBJ databases">
        <title>Rodentibacter gen. nov. and new species.</title>
        <authorList>
            <person name="Christensen H."/>
        </authorList>
    </citation>
    <scope>NUCLEOTIDE SEQUENCE [LARGE SCALE GENOMIC DNA]</scope>
    <source>
        <strain evidence="1 2">H1987082031</strain>
    </source>
</reference>
<gene>
    <name evidence="1" type="ORF">BKK52_01760</name>
</gene>
<comment type="caution">
    <text evidence="1">The sequence shown here is derived from an EMBL/GenBank/DDBJ whole genome shotgun (WGS) entry which is preliminary data.</text>
</comment>
<evidence type="ECO:0000313" key="1">
    <source>
        <dbReference type="EMBL" id="OOF50434.1"/>
    </source>
</evidence>
<dbReference type="Proteomes" id="UP000189161">
    <property type="component" value="Unassembled WGS sequence"/>
</dbReference>
<name>A0A1V3J5G6_9PAST</name>
<accession>A0A1V3J5G6</accession>
<proteinExistence type="predicted"/>
<keyword evidence="2" id="KW-1185">Reference proteome</keyword>
<protein>
    <submittedName>
        <fullName evidence="1">Uncharacterized protein</fullName>
    </submittedName>
</protein>
<dbReference type="RefSeq" id="WP_077477702.1">
    <property type="nucleotide sequence ID" value="NZ_MLHL01000007.1"/>
</dbReference>
<organism evidence="1 2">
    <name type="scientific">Rodentibacter trehalosifermentans</name>
    <dbReference type="NCBI Taxonomy" id="1908263"/>
    <lineage>
        <taxon>Bacteria</taxon>
        <taxon>Pseudomonadati</taxon>
        <taxon>Pseudomonadota</taxon>
        <taxon>Gammaproteobacteria</taxon>
        <taxon>Pasteurellales</taxon>
        <taxon>Pasteurellaceae</taxon>
        <taxon>Rodentibacter</taxon>
    </lineage>
</organism>
<evidence type="ECO:0000313" key="2">
    <source>
        <dbReference type="Proteomes" id="UP000189161"/>
    </source>
</evidence>